<evidence type="ECO:0000256" key="2">
    <source>
        <dbReference type="SAM" id="Phobius"/>
    </source>
</evidence>
<sequence>MAEIFALIVFILSFFGMLLIFLKKIPILISLSPNTQDSQENLFLKLKNKTLEIRFLKPFSSEVFLQKILSKVRILTLKTENKTSYWLQQLRKNARKEKEIENDNYWKELKNSTSQRGKDSPRDLGESD</sequence>
<accession>A0A0F9U2Y4</accession>
<dbReference type="EMBL" id="LAZR01000136">
    <property type="protein sequence ID" value="KKN87610.1"/>
    <property type="molecule type" value="Genomic_DNA"/>
</dbReference>
<keyword evidence="2" id="KW-0472">Membrane</keyword>
<dbReference type="AlphaFoldDB" id="A0A0F9U2Y4"/>
<keyword evidence="2" id="KW-1133">Transmembrane helix</keyword>
<evidence type="ECO:0000256" key="1">
    <source>
        <dbReference type="SAM" id="MobiDB-lite"/>
    </source>
</evidence>
<comment type="caution">
    <text evidence="3">The sequence shown here is derived from an EMBL/GenBank/DDBJ whole genome shotgun (WGS) entry which is preliminary data.</text>
</comment>
<feature type="transmembrane region" description="Helical" evidence="2">
    <location>
        <begin position="6"/>
        <end position="22"/>
    </location>
</feature>
<name>A0A0F9U2Y4_9ZZZZ</name>
<gene>
    <name evidence="3" type="ORF">LCGC14_0256510</name>
</gene>
<evidence type="ECO:0000313" key="3">
    <source>
        <dbReference type="EMBL" id="KKN87610.1"/>
    </source>
</evidence>
<protein>
    <submittedName>
        <fullName evidence="3">Uncharacterized protein</fullName>
    </submittedName>
</protein>
<reference evidence="3" key="1">
    <citation type="journal article" date="2015" name="Nature">
        <title>Complex archaea that bridge the gap between prokaryotes and eukaryotes.</title>
        <authorList>
            <person name="Spang A."/>
            <person name="Saw J.H."/>
            <person name="Jorgensen S.L."/>
            <person name="Zaremba-Niedzwiedzka K."/>
            <person name="Martijn J."/>
            <person name="Lind A.E."/>
            <person name="van Eijk R."/>
            <person name="Schleper C."/>
            <person name="Guy L."/>
            <person name="Ettema T.J."/>
        </authorList>
    </citation>
    <scope>NUCLEOTIDE SEQUENCE</scope>
</reference>
<organism evidence="3">
    <name type="scientific">marine sediment metagenome</name>
    <dbReference type="NCBI Taxonomy" id="412755"/>
    <lineage>
        <taxon>unclassified sequences</taxon>
        <taxon>metagenomes</taxon>
        <taxon>ecological metagenomes</taxon>
    </lineage>
</organism>
<feature type="region of interest" description="Disordered" evidence="1">
    <location>
        <begin position="106"/>
        <end position="128"/>
    </location>
</feature>
<keyword evidence="2" id="KW-0812">Transmembrane</keyword>
<proteinExistence type="predicted"/>